<dbReference type="EMBL" id="AWUE01012706">
    <property type="protein sequence ID" value="OMP08469.1"/>
    <property type="molecule type" value="Genomic_DNA"/>
</dbReference>
<proteinExistence type="predicted"/>
<keyword evidence="2" id="KW-1185">Reference proteome</keyword>
<dbReference type="AlphaFoldDB" id="A0A1R3KN32"/>
<accession>A0A1R3KN32</accession>
<name>A0A1R3KN32_9ROSI</name>
<gene>
    <name evidence="1" type="ORF">COLO4_06443</name>
</gene>
<evidence type="ECO:0000313" key="2">
    <source>
        <dbReference type="Proteomes" id="UP000187203"/>
    </source>
</evidence>
<protein>
    <submittedName>
        <fullName evidence="1">Uncharacterized protein</fullName>
    </submittedName>
</protein>
<comment type="caution">
    <text evidence="1">The sequence shown here is derived from an EMBL/GenBank/DDBJ whole genome shotgun (WGS) entry which is preliminary data.</text>
</comment>
<evidence type="ECO:0000313" key="1">
    <source>
        <dbReference type="EMBL" id="OMP08469.1"/>
    </source>
</evidence>
<sequence>MADVESIGDIGVGKIGGGRIDLELEIKRWGFLEKFTQAVSHVNISAAK</sequence>
<dbReference type="Proteomes" id="UP000187203">
    <property type="component" value="Unassembled WGS sequence"/>
</dbReference>
<reference evidence="2" key="1">
    <citation type="submission" date="2013-09" db="EMBL/GenBank/DDBJ databases">
        <title>Corchorus olitorius genome sequencing.</title>
        <authorList>
            <person name="Alam M."/>
            <person name="Haque M.S."/>
            <person name="Islam M.S."/>
            <person name="Emdad E.M."/>
            <person name="Islam M.M."/>
            <person name="Ahmed B."/>
            <person name="Halim A."/>
            <person name="Hossen Q.M.M."/>
            <person name="Hossain M.Z."/>
            <person name="Ahmed R."/>
            <person name="Khan M.M."/>
            <person name="Islam R."/>
            <person name="Rashid M.M."/>
            <person name="Khan S.A."/>
            <person name="Rahman M.S."/>
            <person name="Alam M."/>
            <person name="Yahiya A.S."/>
            <person name="Khan M.S."/>
            <person name="Azam M.S."/>
            <person name="Haque T."/>
            <person name="Lashkar M.Z.H."/>
            <person name="Akhand A.I."/>
            <person name="Morshed G."/>
            <person name="Roy S."/>
            <person name="Uddin K.S."/>
            <person name="Rabeya T."/>
            <person name="Hossain A.S."/>
            <person name="Chowdhury A."/>
            <person name="Snigdha A.R."/>
            <person name="Mortoza M.S."/>
            <person name="Matin S.A."/>
            <person name="Hoque S.M.E."/>
            <person name="Islam M.K."/>
            <person name="Roy D.K."/>
            <person name="Haider R."/>
            <person name="Moosa M.M."/>
            <person name="Elias S.M."/>
            <person name="Hasan A.M."/>
            <person name="Jahan S."/>
            <person name="Shafiuddin M."/>
            <person name="Mahmood N."/>
            <person name="Shommy N.S."/>
        </authorList>
    </citation>
    <scope>NUCLEOTIDE SEQUENCE [LARGE SCALE GENOMIC DNA]</scope>
    <source>
        <strain evidence="2">cv. O-4</strain>
    </source>
</reference>
<organism evidence="1 2">
    <name type="scientific">Corchorus olitorius</name>
    <dbReference type="NCBI Taxonomy" id="93759"/>
    <lineage>
        <taxon>Eukaryota</taxon>
        <taxon>Viridiplantae</taxon>
        <taxon>Streptophyta</taxon>
        <taxon>Embryophyta</taxon>
        <taxon>Tracheophyta</taxon>
        <taxon>Spermatophyta</taxon>
        <taxon>Magnoliopsida</taxon>
        <taxon>eudicotyledons</taxon>
        <taxon>Gunneridae</taxon>
        <taxon>Pentapetalae</taxon>
        <taxon>rosids</taxon>
        <taxon>malvids</taxon>
        <taxon>Malvales</taxon>
        <taxon>Malvaceae</taxon>
        <taxon>Grewioideae</taxon>
        <taxon>Apeibeae</taxon>
        <taxon>Corchorus</taxon>
    </lineage>
</organism>